<dbReference type="OrthoDB" id="4062651at2759"/>
<evidence type="ECO:0000313" key="2">
    <source>
        <dbReference type="Proteomes" id="UP000030686"/>
    </source>
</evidence>
<dbReference type="AlphaFoldDB" id="W6QQ10"/>
<organism evidence="1 2">
    <name type="scientific">Penicillium roqueforti (strain FM164)</name>
    <dbReference type="NCBI Taxonomy" id="1365484"/>
    <lineage>
        <taxon>Eukaryota</taxon>
        <taxon>Fungi</taxon>
        <taxon>Dikarya</taxon>
        <taxon>Ascomycota</taxon>
        <taxon>Pezizomycotina</taxon>
        <taxon>Eurotiomycetes</taxon>
        <taxon>Eurotiomycetidae</taxon>
        <taxon>Eurotiales</taxon>
        <taxon>Aspergillaceae</taxon>
        <taxon>Penicillium</taxon>
    </lineage>
</organism>
<accession>W6QQ10</accession>
<gene>
    <name evidence="1" type="ORF">PROQFM164_S14g000034</name>
</gene>
<dbReference type="EMBL" id="HG792028">
    <property type="protein sequence ID" value="CDM38535.1"/>
    <property type="molecule type" value="Genomic_DNA"/>
</dbReference>
<evidence type="ECO:0000313" key="1">
    <source>
        <dbReference type="EMBL" id="CDM38535.1"/>
    </source>
</evidence>
<protein>
    <recommendedName>
        <fullName evidence="3">Protein kinase domain-containing protein</fullName>
    </recommendedName>
</protein>
<name>W6QQ10_PENRF</name>
<reference evidence="1" key="1">
    <citation type="journal article" date="2014" name="Nat. Commun.">
        <title>Multiple recent horizontal transfers of a large genomic region in cheese making fungi.</title>
        <authorList>
            <person name="Cheeseman K."/>
            <person name="Ropars J."/>
            <person name="Renault P."/>
            <person name="Dupont J."/>
            <person name="Gouzy J."/>
            <person name="Branca A."/>
            <person name="Abraham A.L."/>
            <person name="Ceppi M."/>
            <person name="Conseiller E."/>
            <person name="Debuchy R."/>
            <person name="Malagnac F."/>
            <person name="Goarin A."/>
            <person name="Silar P."/>
            <person name="Lacoste S."/>
            <person name="Sallet E."/>
            <person name="Bensimon A."/>
            <person name="Giraud T."/>
            <person name="Brygoo Y."/>
        </authorList>
    </citation>
    <scope>NUCLEOTIDE SEQUENCE [LARGE SCALE GENOMIC DNA]</scope>
    <source>
        <strain evidence="1">FM164</strain>
    </source>
</reference>
<sequence length="67" mass="7945">MKTASLLTYIDRNLKKQIAREVETYKILCKNPHPNIATYHSYKDTRGQVSRLYFRRYTLTLLKAVNP</sequence>
<keyword evidence="2" id="KW-1185">Reference proteome</keyword>
<proteinExistence type="predicted"/>
<dbReference type="Proteomes" id="UP000030686">
    <property type="component" value="Unassembled WGS sequence"/>
</dbReference>
<evidence type="ECO:0008006" key="3">
    <source>
        <dbReference type="Google" id="ProtNLM"/>
    </source>
</evidence>